<name>A0A6P4CC96_ARADU</name>
<sequence length="130" mass="14837">MSEASPMPTPMISSLQLLSTGSECFEDPKLFRSVVGTLQYVTITRPDLRFAVQKVSQFMHSPLLAHWKAVKRILRYLQGTKDHGLLLHKCRDYRLYGFSDSDWAADLEDRRKQPTISKTSTEAEFQSLAS</sequence>
<dbReference type="PANTHER" id="PTHR11439">
    <property type="entry name" value="GAG-POL-RELATED RETROTRANSPOSON"/>
    <property type="match status" value="1"/>
</dbReference>
<protein>
    <submittedName>
        <fullName evidence="2">Uncharacterized mitochondrial protein AtMg00810-like</fullName>
    </submittedName>
</protein>
<dbReference type="GeneID" id="107473627"/>
<evidence type="ECO:0000313" key="1">
    <source>
        <dbReference type="Proteomes" id="UP000515211"/>
    </source>
</evidence>
<dbReference type="PANTHER" id="PTHR11439:SF467">
    <property type="entry name" value="INTEGRASE CATALYTIC DOMAIN-CONTAINING PROTEIN"/>
    <property type="match status" value="1"/>
</dbReference>
<gene>
    <name evidence="2" type="primary">LOC107473627</name>
</gene>
<dbReference type="RefSeq" id="XP_015948694.1">
    <property type="nucleotide sequence ID" value="XM_016093208.1"/>
</dbReference>
<dbReference type="Proteomes" id="UP000515211">
    <property type="component" value="Chromosome 2"/>
</dbReference>
<accession>A0A6P4CC96</accession>
<dbReference type="KEGG" id="adu:107473627"/>
<keyword evidence="1" id="KW-1185">Reference proteome</keyword>
<organism evidence="1 2">
    <name type="scientific">Arachis duranensis</name>
    <name type="common">Wild peanut</name>
    <dbReference type="NCBI Taxonomy" id="130453"/>
    <lineage>
        <taxon>Eukaryota</taxon>
        <taxon>Viridiplantae</taxon>
        <taxon>Streptophyta</taxon>
        <taxon>Embryophyta</taxon>
        <taxon>Tracheophyta</taxon>
        <taxon>Spermatophyta</taxon>
        <taxon>Magnoliopsida</taxon>
        <taxon>eudicotyledons</taxon>
        <taxon>Gunneridae</taxon>
        <taxon>Pentapetalae</taxon>
        <taxon>rosids</taxon>
        <taxon>fabids</taxon>
        <taxon>Fabales</taxon>
        <taxon>Fabaceae</taxon>
        <taxon>Papilionoideae</taxon>
        <taxon>50 kb inversion clade</taxon>
        <taxon>dalbergioids sensu lato</taxon>
        <taxon>Dalbergieae</taxon>
        <taxon>Pterocarpus clade</taxon>
        <taxon>Arachis</taxon>
    </lineage>
</organism>
<dbReference type="AlphaFoldDB" id="A0A6P4CC96"/>
<evidence type="ECO:0000313" key="2">
    <source>
        <dbReference type="RefSeq" id="XP_015948694.1"/>
    </source>
</evidence>
<proteinExistence type="predicted"/>
<reference evidence="1" key="1">
    <citation type="journal article" date="2016" name="Nat. Genet.">
        <title>The genome sequences of Arachis duranensis and Arachis ipaensis, the diploid ancestors of cultivated peanut.</title>
        <authorList>
            <person name="Bertioli D.J."/>
            <person name="Cannon S.B."/>
            <person name="Froenicke L."/>
            <person name="Huang G."/>
            <person name="Farmer A.D."/>
            <person name="Cannon E.K."/>
            <person name="Liu X."/>
            <person name="Gao D."/>
            <person name="Clevenger J."/>
            <person name="Dash S."/>
            <person name="Ren L."/>
            <person name="Moretzsohn M.C."/>
            <person name="Shirasawa K."/>
            <person name="Huang W."/>
            <person name="Vidigal B."/>
            <person name="Abernathy B."/>
            <person name="Chu Y."/>
            <person name="Niederhuth C.E."/>
            <person name="Umale P."/>
            <person name="Araujo A.C."/>
            <person name="Kozik A."/>
            <person name="Kim K.D."/>
            <person name="Burow M.D."/>
            <person name="Varshney R.K."/>
            <person name="Wang X."/>
            <person name="Zhang X."/>
            <person name="Barkley N."/>
            <person name="Guimaraes P.M."/>
            <person name="Isobe S."/>
            <person name="Guo B."/>
            <person name="Liao B."/>
            <person name="Stalker H.T."/>
            <person name="Schmitz R.J."/>
            <person name="Scheffler B.E."/>
            <person name="Leal-Bertioli S.C."/>
            <person name="Xun X."/>
            <person name="Jackson S.A."/>
            <person name="Michelmore R."/>
            <person name="Ozias-Akins P."/>
        </authorList>
    </citation>
    <scope>NUCLEOTIDE SEQUENCE [LARGE SCALE GENOMIC DNA]</scope>
    <source>
        <strain evidence="1">cv. V14167</strain>
    </source>
</reference>
<reference evidence="2" key="2">
    <citation type="submission" date="2025-08" db="UniProtKB">
        <authorList>
            <consortium name="RefSeq"/>
        </authorList>
    </citation>
    <scope>IDENTIFICATION</scope>
    <source>
        <tissue evidence="2">Whole plant</tissue>
    </source>
</reference>